<organism evidence="1 2">
    <name type="scientific">Ensete ventricosum</name>
    <name type="common">Abyssinian banana</name>
    <name type="synonym">Musa ensete</name>
    <dbReference type="NCBI Taxonomy" id="4639"/>
    <lineage>
        <taxon>Eukaryota</taxon>
        <taxon>Viridiplantae</taxon>
        <taxon>Streptophyta</taxon>
        <taxon>Embryophyta</taxon>
        <taxon>Tracheophyta</taxon>
        <taxon>Spermatophyta</taxon>
        <taxon>Magnoliopsida</taxon>
        <taxon>Liliopsida</taxon>
        <taxon>Zingiberales</taxon>
        <taxon>Musaceae</taxon>
        <taxon>Ensete</taxon>
    </lineage>
</organism>
<evidence type="ECO:0000313" key="1">
    <source>
        <dbReference type="EMBL" id="RRT42107.1"/>
    </source>
</evidence>
<sequence>MHRVDAVENLPGVRRELVEGIGSWLGWRKEIHQKKIETRWKIVEGSRKAYREFAEGIENFTGNISEDHQKKTRRLTARMPEATGLAGGLVFTQRRSVVDAGVPQE</sequence>
<reference evidence="1 2" key="1">
    <citation type="journal article" date="2014" name="Agronomy (Basel)">
        <title>A Draft Genome Sequence for Ensete ventricosum, the Drought-Tolerant Tree Against Hunger.</title>
        <authorList>
            <person name="Harrison J."/>
            <person name="Moore K.A."/>
            <person name="Paszkiewicz K."/>
            <person name="Jones T."/>
            <person name="Grant M."/>
            <person name="Ambacheew D."/>
            <person name="Muzemil S."/>
            <person name="Studholme D.J."/>
        </authorList>
    </citation>
    <scope>NUCLEOTIDE SEQUENCE [LARGE SCALE GENOMIC DNA]</scope>
</reference>
<evidence type="ECO:0000313" key="2">
    <source>
        <dbReference type="Proteomes" id="UP000287651"/>
    </source>
</evidence>
<gene>
    <name evidence="1" type="ORF">B296_00036162</name>
</gene>
<dbReference type="EMBL" id="AMZH03018069">
    <property type="protein sequence ID" value="RRT42107.1"/>
    <property type="molecule type" value="Genomic_DNA"/>
</dbReference>
<proteinExistence type="predicted"/>
<protein>
    <submittedName>
        <fullName evidence="1">Uncharacterized protein</fullName>
    </submittedName>
</protein>
<comment type="caution">
    <text evidence="1">The sequence shown here is derived from an EMBL/GenBank/DDBJ whole genome shotgun (WGS) entry which is preliminary data.</text>
</comment>
<accession>A0A426XRH1</accession>
<name>A0A426XRH1_ENSVE</name>
<dbReference type="AlphaFoldDB" id="A0A426XRH1"/>
<dbReference type="Proteomes" id="UP000287651">
    <property type="component" value="Unassembled WGS sequence"/>
</dbReference>